<dbReference type="InterPro" id="IPR054571">
    <property type="entry name" value="NA-iREase3_dom"/>
</dbReference>
<name>A0A543JS76_9PSEU</name>
<dbReference type="Gene3D" id="3.40.50.10140">
    <property type="entry name" value="Toll/interleukin-1 receptor homology (TIR) domain"/>
    <property type="match status" value="1"/>
</dbReference>
<feature type="repeat" description="WD" evidence="3">
    <location>
        <begin position="1403"/>
        <end position="1437"/>
    </location>
</feature>
<dbReference type="InterPro" id="IPR015943">
    <property type="entry name" value="WD40/YVTN_repeat-like_dom_sf"/>
</dbReference>
<reference evidence="7 8" key="1">
    <citation type="submission" date="2019-06" db="EMBL/GenBank/DDBJ databases">
        <title>Sequencing the genomes of 1000 actinobacteria strains.</title>
        <authorList>
            <person name="Klenk H.-P."/>
        </authorList>
    </citation>
    <scope>NUCLEOTIDE SEQUENCE [LARGE SCALE GENOMIC DNA]</scope>
    <source>
        <strain evidence="7 8">DSM 45456</strain>
    </source>
</reference>
<dbReference type="PROSITE" id="PS50294">
    <property type="entry name" value="WD_REPEATS_REGION"/>
    <property type="match status" value="11"/>
</dbReference>
<sequence length="1922" mass="207366">MRQLPGPVQGESASPARGPRPPRSGPVDFFVSYSLLDVEWAVWIAHQLEDAGYDVMIQSWDFVPGTHFLDFIDRGIRESSAVIAVLSRNYLASRYGRLEWMAALQAAHDQPSTKLLLPVRVENVFPEGLLAPITFVDLVGIDDPARARQRLLDRLGHALTGRAKPDEAAPRYPGAPADEAATPTLTAPARTPRTFATPRRDPVAYPPSVSQTARPRDELGLLHVAAPRFGPGRPGPVERLAALEAALDDVTRDGPPAPELVVLSGSLTESGAPDQFDQVLGFVTGLRSMLGLEGDRVVVVPGVGDITVPACEAYFADCRADGIEPEPPYFRKWRHFSRLFGQLHPDLDGPGFDQGQPWSLFAVPDLRVVVAGLNSTVAHSHLTLAEPGVLGESQVDWFARHLDPFTRAGHLRIGVVAHVPAPGADAGWALADAASFDRVLGDHLDVVLSGGGEAAEEDVGELPSGAALVTPPSGGTRLVHVTHGGLDSWTLPDDASAATRSRRTWTRDARPFTAPTGSGPLMVDRLRPAEDDPESRDPVDRLLRRIAEVCEVRHPGARIRRLPGRPAALLVSYPDGDAVPQFLIAAHVGAPTAADVADLVLLRRRNGDELATELVYLGPHPGVTLPAEAARDGVRVRSFTEFQGLLDLRGYVAAQTERLRQDRVYPPDLYVTQRFRETGTAAAAVRDDVVSELVELLSADEGRFILLMGDFGRGKTFAMRTLAMALPARLPGVTPILIELHALDKSHTVEGLVAAHLANHGESRIDLRAFRYLLRQGRLVLLFDGFDELASRVSYDRAADHLNTLLEAAEGKAKIVVTSRTQHFQNDAQVRTALGERVGVLPQRRVLMLEDFTPDQIQAYLRNRFGPDRAVADERARLINGIDDLGGLSRNPRMLSFVADLDADRLAAVAARDAMSAAELYEEILSSWLAHEHRRANPPGAPVGLAVDDLWHAVTTLALRMSESNEVLLQLADVAEVAEALSGMAEAQLSPPQATHAVGAGSLLVRTENDMFGFIHRSVMEWLVAKEIARVLATGQRSVPMLSRTVLSQLTVDFLCDLGDPAALQAWTARAADDVAKANALKIGKRLRTPVRSDLRGADLRGEDLSHRDFSGVDLTGADLSDALLVGAKLSRAVLRDARLRRARLDQAVLRDADLTRADLSGARLAETDLRGAVVDGGRWARAALINVAADRVLWSAPELAGAAITPGQPVLTGLPPAGVGVPFGFEDGRLPRPLAYSEDGSLLVIGSSDGGVLVCDTGKGVAVRALNGHLDRVYAVDLGPEDSSLVTASADGTVRFWDPFTGDPGTVLTDHTAPVWPLRLDPRGRSVAYGDAAGVVWVRDVPGGGVRWRLSGHVERVWALAFHPDPDVPVLATADESGAVRIWDLTTGRETHRLRNPGGTAVYTLSFSPDGSWLAAGGQAADLRIWDPVTGECLHHLDAHGGHVYATAFHPAERVLASGDTTGGVRLWRLPDSADERPTWTALQHRQATAVYHLAFSPDGSVLASGDSDGTVRLWDGRTGQDRHELAAHRGPVWPLAFRPDSAQLATTGRDGALRLWDPVAGRQRHELRGHGRRVTRVAFDPTGDLLAVSGNDGVVRIWDPGTGRQLRALTGIDDQLISASFNPAAPLLATASNDGGVHLWHLSTWRADLELDIETDYVWASAFSPDGHVLATANDDDTVRLWWQATGREVVTLHEHRGRVRSIAFSPDGRRVATGCDDSKVRLFDRDSGECLVTLLGHTDRVYEVCFDADGTRLASVSNDGTAVLWDVASGEPVHVLRSPRGRWWTGAFSPDGRTLATAGDDAVVSLWDVATGERTHVLPGHTRRIWSVAFSPDGRRLASGGDDGTARLWDLSDPAGPGLGLTLIGLPEVWAALTPNGRYKFEGTLGSEFWHVIGLCRFEVGELDAFLSGVHSVPLDEPF</sequence>
<dbReference type="SUPFAM" id="SSF52200">
    <property type="entry name" value="Toll/Interleukin receptor TIR domain"/>
    <property type="match status" value="1"/>
</dbReference>
<dbReference type="InterPro" id="IPR001680">
    <property type="entry name" value="WD40_rpt"/>
</dbReference>
<dbReference type="SUPFAM" id="SSF50978">
    <property type="entry name" value="WD40 repeat-like"/>
    <property type="match status" value="3"/>
</dbReference>
<evidence type="ECO:0000259" key="5">
    <source>
        <dbReference type="PROSITE" id="PS50104"/>
    </source>
</evidence>
<evidence type="ECO:0000313" key="8">
    <source>
        <dbReference type="Proteomes" id="UP000316628"/>
    </source>
</evidence>
<dbReference type="GO" id="GO:0007165">
    <property type="term" value="P:signal transduction"/>
    <property type="evidence" value="ECO:0007669"/>
    <property type="project" value="InterPro"/>
</dbReference>
<dbReference type="SMART" id="SM00320">
    <property type="entry name" value="WD40"/>
    <property type="match status" value="15"/>
</dbReference>
<dbReference type="InterPro" id="IPR035897">
    <property type="entry name" value="Toll_tir_struct_dom_sf"/>
</dbReference>
<dbReference type="PROSITE" id="PS50082">
    <property type="entry name" value="WD_REPEATS_2"/>
    <property type="match status" value="13"/>
</dbReference>
<feature type="region of interest" description="Disordered" evidence="4">
    <location>
        <begin position="162"/>
        <end position="212"/>
    </location>
</feature>
<feature type="repeat" description="WD" evidence="3">
    <location>
        <begin position="1569"/>
        <end position="1610"/>
    </location>
</feature>
<evidence type="ECO:0000256" key="1">
    <source>
        <dbReference type="ARBA" id="ARBA00022574"/>
    </source>
</evidence>
<dbReference type="PROSITE" id="PS50837">
    <property type="entry name" value="NACHT"/>
    <property type="match status" value="1"/>
</dbReference>
<feature type="repeat" description="WD" evidence="3">
    <location>
        <begin position="1351"/>
        <end position="1394"/>
    </location>
</feature>
<feature type="repeat" description="WD" evidence="3">
    <location>
        <begin position="1267"/>
        <end position="1299"/>
    </location>
</feature>
<dbReference type="InterPro" id="IPR007111">
    <property type="entry name" value="NACHT_NTPase"/>
</dbReference>
<feature type="repeat" description="WD" evidence="3">
    <location>
        <begin position="1790"/>
        <end position="1820"/>
    </location>
</feature>
<feature type="compositionally biased region" description="Basic and acidic residues" evidence="4">
    <location>
        <begin position="524"/>
        <end position="537"/>
    </location>
</feature>
<evidence type="ECO:0000256" key="2">
    <source>
        <dbReference type="ARBA" id="ARBA00022737"/>
    </source>
</evidence>
<dbReference type="PROSITE" id="PS00678">
    <property type="entry name" value="WD_REPEATS_1"/>
    <property type="match status" value="3"/>
</dbReference>
<feature type="repeat" description="WD" evidence="3">
    <location>
        <begin position="1821"/>
        <end position="1855"/>
    </location>
</feature>
<dbReference type="Gene3D" id="2.130.10.10">
    <property type="entry name" value="YVTN repeat-like/Quinoprotein amine dehydrogenase"/>
    <property type="match status" value="5"/>
</dbReference>
<dbReference type="CDD" id="cd00200">
    <property type="entry name" value="WD40"/>
    <property type="match status" value="2"/>
</dbReference>
<feature type="region of interest" description="Disordered" evidence="4">
    <location>
        <begin position="509"/>
        <end position="537"/>
    </location>
</feature>
<feature type="repeat" description="WD" evidence="3">
    <location>
        <begin position="1527"/>
        <end position="1559"/>
    </location>
</feature>
<evidence type="ECO:0000259" key="6">
    <source>
        <dbReference type="PROSITE" id="PS50837"/>
    </source>
</evidence>
<accession>A0A543JS76</accession>
<dbReference type="InterPro" id="IPR027417">
    <property type="entry name" value="P-loop_NTPase"/>
</dbReference>
<keyword evidence="2" id="KW-0677">Repeat</keyword>
<feature type="compositionally biased region" description="Low complexity" evidence="4">
    <location>
        <begin position="175"/>
        <end position="197"/>
    </location>
</feature>
<dbReference type="PANTHER" id="PTHR19848">
    <property type="entry name" value="WD40 REPEAT PROTEIN"/>
    <property type="match status" value="1"/>
</dbReference>
<dbReference type="PRINTS" id="PR00320">
    <property type="entry name" value="GPROTEINBRPT"/>
</dbReference>
<dbReference type="InterPro" id="IPR019775">
    <property type="entry name" value="WD40_repeat_CS"/>
</dbReference>
<dbReference type="InterPro" id="IPR029052">
    <property type="entry name" value="Metallo-depent_PP-like"/>
</dbReference>
<feature type="repeat" description="WD" evidence="3">
    <location>
        <begin position="1737"/>
        <end position="1778"/>
    </location>
</feature>
<feature type="domain" description="NACHT" evidence="6">
    <location>
        <begin position="703"/>
        <end position="821"/>
    </location>
</feature>
<feature type="repeat" description="WD" evidence="3">
    <location>
        <begin position="1611"/>
        <end position="1646"/>
    </location>
</feature>
<dbReference type="Pfam" id="PF22739">
    <property type="entry name" value="NA-iREase3"/>
    <property type="match status" value="1"/>
</dbReference>
<dbReference type="EMBL" id="VFPP01000001">
    <property type="protein sequence ID" value="TQM85595.1"/>
    <property type="molecule type" value="Genomic_DNA"/>
</dbReference>
<dbReference type="SUPFAM" id="SSF56300">
    <property type="entry name" value="Metallo-dependent phosphatases"/>
    <property type="match status" value="1"/>
</dbReference>
<evidence type="ECO:0000313" key="7">
    <source>
        <dbReference type="EMBL" id="TQM85595.1"/>
    </source>
</evidence>
<dbReference type="SUPFAM" id="SSF52540">
    <property type="entry name" value="P-loop containing nucleoside triphosphate hydrolases"/>
    <property type="match status" value="1"/>
</dbReference>
<keyword evidence="1 3" id="KW-0853">WD repeat</keyword>
<gene>
    <name evidence="7" type="ORF">FHX81_8089</name>
</gene>
<comment type="caution">
    <text evidence="7">The sequence shown here is derived from an EMBL/GenBank/DDBJ whole genome shotgun (WGS) entry which is preliminary data.</text>
</comment>
<dbReference type="PROSITE" id="PS50104">
    <property type="entry name" value="TIR"/>
    <property type="match status" value="1"/>
</dbReference>
<feature type="repeat" description="WD" evidence="3">
    <location>
        <begin position="1653"/>
        <end position="1694"/>
    </location>
</feature>
<feature type="repeat" description="WD" evidence="3">
    <location>
        <begin position="1695"/>
        <end position="1736"/>
    </location>
</feature>
<dbReference type="InterPro" id="IPR036322">
    <property type="entry name" value="WD40_repeat_dom_sf"/>
</dbReference>
<dbReference type="Gene3D" id="2.160.20.80">
    <property type="entry name" value="E3 ubiquitin-protein ligase SopA"/>
    <property type="match status" value="1"/>
</dbReference>
<proteinExistence type="predicted"/>
<evidence type="ECO:0000256" key="4">
    <source>
        <dbReference type="SAM" id="MobiDB-lite"/>
    </source>
</evidence>
<feature type="domain" description="TIR" evidence="5">
    <location>
        <begin position="25"/>
        <end position="159"/>
    </location>
</feature>
<dbReference type="InterPro" id="IPR000157">
    <property type="entry name" value="TIR_dom"/>
</dbReference>
<keyword evidence="8" id="KW-1185">Reference proteome</keyword>
<dbReference type="Pfam" id="PF00400">
    <property type="entry name" value="WD40"/>
    <property type="match status" value="13"/>
</dbReference>
<dbReference type="SUPFAM" id="SSF141571">
    <property type="entry name" value="Pentapeptide repeat-like"/>
    <property type="match status" value="1"/>
</dbReference>
<feature type="repeat" description="WD" evidence="3">
    <location>
        <begin position="1438"/>
        <end position="1479"/>
    </location>
</feature>
<dbReference type="SMART" id="SM00255">
    <property type="entry name" value="TIR"/>
    <property type="match status" value="1"/>
</dbReference>
<dbReference type="Gene3D" id="3.40.50.300">
    <property type="entry name" value="P-loop containing nucleotide triphosphate hydrolases"/>
    <property type="match status" value="1"/>
</dbReference>
<dbReference type="Proteomes" id="UP000316628">
    <property type="component" value="Unassembled WGS sequence"/>
</dbReference>
<dbReference type="RefSeq" id="WP_211363719.1">
    <property type="nucleotide sequence ID" value="NZ_VFPP01000001.1"/>
</dbReference>
<dbReference type="InterPro" id="IPR020472">
    <property type="entry name" value="WD40_PAC1"/>
</dbReference>
<protein>
    <submittedName>
        <fullName evidence="7">WD40 repeat protein</fullName>
    </submittedName>
</protein>
<dbReference type="Pfam" id="PF05729">
    <property type="entry name" value="NACHT"/>
    <property type="match status" value="1"/>
</dbReference>
<evidence type="ECO:0000256" key="3">
    <source>
        <dbReference type="PROSITE-ProRule" id="PRU00221"/>
    </source>
</evidence>
<feature type="region of interest" description="Disordered" evidence="4">
    <location>
        <begin position="1"/>
        <end position="23"/>
    </location>
</feature>
<organism evidence="7 8">
    <name type="scientific">Saccharothrix saharensis</name>
    <dbReference type="NCBI Taxonomy" id="571190"/>
    <lineage>
        <taxon>Bacteria</taxon>
        <taxon>Bacillati</taxon>
        <taxon>Actinomycetota</taxon>
        <taxon>Actinomycetes</taxon>
        <taxon>Pseudonocardiales</taxon>
        <taxon>Pseudonocardiaceae</taxon>
        <taxon>Saccharothrix</taxon>
    </lineage>
</organism>
<dbReference type="InterPro" id="IPR001646">
    <property type="entry name" value="5peptide_repeat"/>
</dbReference>
<dbReference type="PANTHER" id="PTHR19848:SF8">
    <property type="entry name" value="F-BOX AND WD REPEAT DOMAIN CONTAINING 7"/>
    <property type="match status" value="1"/>
</dbReference>
<dbReference type="Pfam" id="PF00805">
    <property type="entry name" value="Pentapeptide"/>
    <property type="match status" value="2"/>
</dbReference>
<feature type="repeat" description="WD" evidence="3">
    <location>
        <begin position="1485"/>
        <end position="1526"/>
    </location>
</feature>
<dbReference type="Pfam" id="PF13676">
    <property type="entry name" value="TIR_2"/>
    <property type="match status" value="1"/>
</dbReference>